<feature type="signal peptide" evidence="1">
    <location>
        <begin position="1"/>
        <end position="17"/>
    </location>
</feature>
<evidence type="ECO:0000313" key="3">
    <source>
        <dbReference type="Proteomes" id="UP000027222"/>
    </source>
</evidence>
<organism evidence="2 3">
    <name type="scientific">Galerina marginata (strain CBS 339.88)</name>
    <dbReference type="NCBI Taxonomy" id="685588"/>
    <lineage>
        <taxon>Eukaryota</taxon>
        <taxon>Fungi</taxon>
        <taxon>Dikarya</taxon>
        <taxon>Basidiomycota</taxon>
        <taxon>Agaricomycotina</taxon>
        <taxon>Agaricomycetes</taxon>
        <taxon>Agaricomycetidae</taxon>
        <taxon>Agaricales</taxon>
        <taxon>Agaricineae</taxon>
        <taxon>Strophariaceae</taxon>
        <taxon>Galerina</taxon>
    </lineage>
</organism>
<keyword evidence="1" id="KW-0732">Signal</keyword>
<keyword evidence="3" id="KW-1185">Reference proteome</keyword>
<gene>
    <name evidence="2" type="ORF">GALMADRAFT_216030</name>
</gene>
<evidence type="ECO:0000256" key="1">
    <source>
        <dbReference type="SAM" id="SignalP"/>
    </source>
</evidence>
<dbReference type="HOGENOM" id="CLU_1001317_0_0_1"/>
<dbReference type="Proteomes" id="UP000027222">
    <property type="component" value="Unassembled WGS sequence"/>
</dbReference>
<sequence length="278" mass="30221">MKLSFAIVVSLIAAASASTIATTTASTMKIIMNDLTKIGHQFKKIDDTVNEFPATGLKGANELHAHGVKIHDLFESLMTNINNLPRPVSAANANKIIQTFQTFTPTDVHSINGIAAKHADFVALSVAPTVQSDLIGNANSCAHLQAILQPITPVGLYQPLLQKKRTRRNDVRYGTKQRQINKTNGTEMKQVARVYTYEIREFRGRGETMGQLVMEKAKPIIVKPRIDDDKTVMILTKSRCVDDEFADTGDVTSGDKGGVGGSEDKLGVEAVVTCDDPN</sequence>
<dbReference type="OrthoDB" id="3052500at2759"/>
<reference evidence="3" key="1">
    <citation type="journal article" date="2014" name="Proc. Natl. Acad. Sci. U.S.A.">
        <title>Extensive sampling of basidiomycete genomes demonstrates inadequacy of the white-rot/brown-rot paradigm for wood decay fungi.</title>
        <authorList>
            <person name="Riley R."/>
            <person name="Salamov A.A."/>
            <person name="Brown D.W."/>
            <person name="Nagy L.G."/>
            <person name="Floudas D."/>
            <person name="Held B.W."/>
            <person name="Levasseur A."/>
            <person name="Lombard V."/>
            <person name="Morin E."/>
            <person name="Otillar R."/>
            <person name="Lindquist E.A."/>
            <person name="Sun H."/>
            <person name="LaButti K.M."/>
            <person name="Schmutz J."/>
            <person name="Jabbour D."/>
            <person name="Luo H."/>
            <person name="Baker S.E."/>
            <person name="Pisabarro A.G."/>
            <person name="Walton J.D."/>
            <person name="Blanchette R.A."/>
            <person name="Henrissat B."/>
            <person name="Martin F."/>
            <person name="Cullen D."/>
            <person name="Hibbett D.S."/>
            <person name="Grigoriev I.V."/>
        </authorList>
    </citation>
    <scope>NUCLEOTIDE SEQUENCE [LARGE SCALE GENOMIC DNA]</scope>
    <source>
        <strain evidence="3">CBS 339.88</strain>
    </source>
</reference>
<dbReference type="AlphaFoldDB" id="A0A067SB26"/>
<name>A0A067SB26_GALM3</name>
<proteinExistence type="predicted"/>
<dbReference type="EMBL" id="KL142410">
    <property type="protein sequence ID" value="KDR68135.1"/>
    <property type="molecule type" value="Genomic_DNA"/>
</dbReference>
<protein>
    <submittedName>
        <fullName evidence="2">Uncharacterized protein</fullName>
    </submittedName>
</protein>
<dbReference type="Pfam" id="PF12296">
    <property type="entry name" value="HsbA"/>
    <property type="match status" value="1"/>
</dbReference>
<evidence type="ECO:0000313" key="2">
    <source>
        <dbReference type="EMBL" id="KDR68135.1"/>
    </source>
</evidence>
<dbReference type="InterPro" id="IPR021054">
    <property type="entry name" value="Cell_wall_mannoprotein_1"/>
</dbReference>
<feature type="chain" id="PRO_5001645573" evidence="1">
    <location>
        <begin position="18"/>
        <end position="278"/>
    </location>
</feature>
<accession>A0A067SB26</accession>